<accession>A0A0R2DX15</accession>
<evidence type="ECO:0000313" key="3">
    <source>
        <dbReference type="Proteomes" id="UP000050961"/>
    </source>
</evidence>
<dbReference type="eggNOG" id="COG1396">
    <property type="taxonomic scope" value="Bacteria"/>
</dbReference>
<dbReference type="InterPro" id="IPR053163">
    <property type="entry name" value="HTH-type_regulator_Rgg"/>
</dbReference>
<dbReference type="PROSITE" id="PS50943">
    <property type="entry name" value="HTH_CROC1"/>
    <property type="match status" value="1"/>
</dbReference>
<evidence type="ECO:0000313" key="2">
    <source>
        <dbReference type="EMBL" id="KRN06293.1"/>
    </source>
</evidence>
<gene>
    <name evidence="2" type="ORF">FD15_GL001495</name>
</gene>
<protein>
    <submittedName>
        <fullName evidence="2">XRE family transcriptional regulator</fullName>
    </submittedName>
</protein>
<dbReference type="STRING" id="1423806.FD15_GL001495"/>
<dbReference type="PANTHER" id="PTHR37038">
    <property type="entry name" value="TRANSCRIPTIONAL REGULATOR-RELATED"/>
    <property type="match status" value="1"/>
</dbReference>
<dbReference type="Gene3D" id="1.25.40.10">
    <property type="entry name" value="Tetratricopeptide repeat domain"/>
    <property type="match status" value="1"/>
</dbReference>
<dbReference type="PATRIC" id="fig|1423806.3.peg.1515"/>
<dbReference type="Proteomes" id="UP000050961">
    <property type="component" value="Unassembled WGS sequence"/>
</dbReference>
<comment type="caution">
    <text evidence="2">The sequence shown here is derived from an EMBL/GenBank/DDBJ whole genome shotgun (WGS) entry which is preliminary data.</text>
</comment>
<feature type="domain" description="HTH cro/C1-type" evidence="1">
    <location>
        <begin position="13"/>
        <end position="66"/>
    </location>
</feature>
<name>A0A0R2DX15_9LACO</name>
<keyword evidence="3" id="KW-1185">Reference proteome</keyword>
<dbReference type="PANTHER" id="PTHR37038:SF14">
    <property type="entry name" value="TRANSCRIPTIONAL ACTIVATOR"/>
    <property type="match status" value="1"/>
</dbReference>
<dbReference type="CDD" id="cd00093">
    <property type="entry name" value="HTH_XRE"/>
    <property type="match status" value="1"/>
</dbReference>
<dbReference type="AlphaFoldDB" id="A0A0R2DX15"/>
<dbReference type="Pfam" id="PF01381">
    <property type="entry name" value="HTH_3"/>
    <property type="match status" value="1"/>
</dbReference>
<dbReference type="SUPFAM" id="SSF47413">
    <property type="entry name" value="lambda repressor-like DNA-binding domains"/>
    <property type="match status" value="1"/>
</dbReference>
<dbReference type="InterPro" id="IPR001387">
    <property type="entry name" value="Cro/C1-type_HTH"/>
</dbReference>
<dbReference type="GO" id="GO:0003677">
    <property type="term" value="F:DNA binding"/>
    <property type="evidence" value="ECO:0007669"/>
    <property type="project" value="InterPro"/>
</dbReference>
<dbReference type="SMART" id="SM00530">
    <property type="entry name" value="HTH_XRE"/>
    <property type="match status" value="1"/>
</dbReference>
<sequence>MVIQTETTIGKILLDTRKRQRLTQKEVSAGICSQAMLSSIEHDKYSPNVELVIALCQRLALSLESLSLAQNYAVSTKADLNSRLEVLCNEHRYTEMLLFLQSSAILSAIETPAQTQSYYYYLAIAEFQASRQIENAYKDLQIALADHKSGTPLSTLDRLCLASLAFFKSSTGMQKESERLYQQGFAELKNAPYAPNLNILYYLCAFSAYQNQNYRKCVQQLITGIDFITAHDSHYMLANSYYLMAKAAQKMDDTNKKAEAEQRSAVFKDLFAEKIFTKF</sequence>
<organism evidence="2 3">
    <name type="scientific">Liquorilactobacillus sucicola DSM 21376 = JCM 15457</name>
    <dbReference type="NCBI Taxonomy" id="1423806"/>
    <lineage>
        <taxon>Bacteria</taxon>
        <taxon>Bacillati</taxon>
        <taxon>Bacillota</taxon>
        <taxon>Bacilli</taxon>
        <taxon>Lactobacillales</taxon>
        <taxon>Lactobacillaceae</taxon>
        <taxon>Liquorilactobacillus</taxon>
    </lineage>
</organism>
<dbReference type="EMBL" id="AYZF01000013">
    <property type="protein sequence ID" value="KRN06293.1"/>
    <property type="molecule type" value="Genomic_DNA"/>
</dbReference>
<reference evidence="2 3" key="1">
    <citation type="journal article" date="2015" name="Genome Announc.">
        <title>Expanding the biotechnology potential of lactobacilli through comparative genomics of 213 strains and associated genera.</title>
        <authorList>
            <person name="Sun Z."/>
            <person name="Harris H.M."/>
            <person name="McCann A."/>
            <person name="Guo C."/>
            <person name="Argimon S."/>
            <person name="Zhang W."/>
            <person name="Yang X."/>
            <person name="Jeffery I.B."/>
            <person name="Cooney J.C."/>
            <person name="Kagawa T.F."/>
            <person name="Liu W."/>
            <person name="Song Y."/>
            <person name="Salvetti E."/>
            <person name="Wrobel A."/>
            <person name="Rasinkangas P."/>
            <person name="Parkhill J."/>
            <person name="Rea M.C."/>
            <person name="O'Sullivan O."/>
            <person name="Ritari J."/>
            <person name="Douillard F.P."/>
            <person name="Paul Ross R."/>
            <person name="Yang R."/>
            <person name="Briner A.E."/>
            <person name="Felis G.E."/>
            <person name="de Vos W.M."/>
            <person name="Barrangou R."/>
            <person name="Klaenhammer T.R."/>
            <person name="Caufield P.W."/>
            <person name="Cui Y."/>
            <person name="Zhang H."/>
            <person name="O'Toole P.W."/>
        </authorList>
    </citation>
    <scope>NUCLEOTIDE SEQUENCE [LARGE SCALE GENOMIC DNA]</scope>
    <source>
        <strain evidence="2 3">DSM 21376</strain>
    </source>
</reference>
<dbReference type="InterPro" id="IPR011990">
    <property type="entry name" value="TPR-like_helical_dom_sf"/>
</dbReference>
<evidence type="ECO:0000259" key="1">
    <source>
        <dbReference type="PROSITE" id="PS50943"/>
    </source>
</evidence>
<dbReference type="InterPro" id="IPR010982">
    <property type="entry name" value="Lambda_DNA-bd_dom_sf"/>
</dbReference>
<proteinExistence type="predicted"/>